<dbReference type="Proteomes" id="UP000197097">
    <property type="component" value="Unassembled WGS sequence"/>
</dbReference>
<organism evidence="7 8">
    <name type="scientific">Sphingopyxis witflariensis</name>
    <dbReference type="NCBI Taxonomy" id="173675"/>
    <lineage>
        <taxon>Bacteria</taxon>
        <taxon>Pseudomonadati</taxon>
        <taxon>Pseudomonadota</taxon>
        <taxon>Alphaproteobacteria</taxon>
        <taxon>Sphingomonadales</taxon>
        <taxon>Sphingomonadaceae</taxon>
        <taxon>Sphingopyxis</taxon>
    </lineage>
</organism>
<comment type="similarity">
    <text evidence="1">Belongs to the TfdA dioxygenase family.</text>
</comment>
<dbReference type="GO" id="GO:0046872">
    <property type="term" value="F:metal ion binding"/>
    <property type="evidence" value="ECO:0007669"/>
    <property type="project" value="UniProtKB-KW"/>
</dbReference>
<dbReference type="AlphaFoldDB" id="A0A246JTY5"/>
<protein>
    <submittedName>
        <fullName evidence="7">Taurine dioxygenase</fullName>
    </submittedName>
</protein>
<dbReference type="InterPro" id="IPR042098">
    <property type="entry name" value="TauD-like_sf"/>
</dbReference>
<evidence type="ECO:0000313" key="7">
    <source>
        <dbReference type="EMBL" id="OWQ96498.1"/>
    </source>
</evidence>
<dbReference type="GO" id="GO:0005737">
    <property type="term" value="C:cytoplasm"/>
    <property type="evidence" value="ECO:0007669"/>
    <property type="project" value="TreeGrafter"/>
</dbReference>
<keyword evidence="3 7" id="KW-0223">Dioxygenase</keyword>
<evidence type="ECO:0000256" key="3">
    <source>
        <dbReference type="ARBA" id="ARBA00022964"/>
    </source>
</evidence>
<reference evidence="7 8" key="1">
    <citation type="journal article" date="2002" name="Int. J. Syst. Evol. Microbiol.">
        <title>Sphingopyxis witflariensis sp. nov., isolated from activated sludge.</title>
        <authorList>
            <person name="Kampfer P."/>
            <person name="Witzenberger R."/>
            <person name="Denner E.B."/>
            <person name="Busse H.J."/>
            <person name="Neef A."/>
        </authorList>
    </citation>
    <scope>NUCLEOTIDE SEQUENCE [LARGE SCALE GENOMIC DNA]</scope>
    <source>
        <strain evidence="7 8">DSM 14551</strain>
    </source>
</reference>
<dbReference type="OrthoDB" id="7209371at2"/>
<dbReference type="PANTHER" id="PTHR30468:SF1">
    <property type="entry name" value="ALPHA-KETOGLUTARATE-DEPENDENT SULFONATE DIOXYGENASE"/>
    <property type="match status" value="1"/>
</dbReference>
<dbReference type="PANTHER" id="PTHR30468">
    <property type="entry name" value="ALPHA-KETOGLUTARATE-DEPENDENT SULFONATE DIOXYGENASE"/>
    <property type="match status" value="1"/>
</dbReference>
<dbReference type="GO" id="GO:0000908">
    <property type="term" value="F:taurine dioxygenase activity"/>
    <property type="evidence" value="ECO:0007669"/>
    <property type="project" value="TreeGrafter"/>
</dbReference>
<keyword evidence="4" id="KW-0560">Oxidoreductase</keyword>
<dbReference type="RefSeq" id="WP_088472697.1">
    <property type="nucleotide sequence ID" value="NZ_NISJ01000005.1"/>
</dbReference>
<gene>
    <name evidence="7" type="ORF">CDQ91_10500</name>
</gene>
<dbReference type="SUPFAM" id="SSF51197">
    <property type="entry name" value="Clavaminate synthase-like"/>
    <property type="match status" value="1"/>
</dbReference>
<dbReference type="InterPro" id="IPR051323">
    <property type="entry name" value="AtsK-like"/>
</dbReference>
<dbReference type="EMBL" id="NISJ01000005">
    <property type="protein sequence ID" value="OWQ96498.1"/>
    <property type="molecule type" value="Genomic_DNA"/>
</dbReference>
<proteinExistence type="inferred from homology"/>
<name>A0A246JTY5_9SPHN</name>
<evidence type="ECO:0000256" key="5">
    <source>
        <dbReference type="ARBA" id="ARBA00023004"/>
    </source>
</evidence>
<feature type="domain" description="TauD/TfdA-like" evidence="6">
    <location>
        <begin position="4"/>
        <end position="267"/>
    </location>
</feature>
<dbReference type="InterPro" id="IPR003819">
    <property type="entry name" value="TauD/TfdA-like"/>
</dbReference>
<dbReference type="GO" id="GO:0006790">
    <property type="term" value="P:sulfur compound metabolic process"/>
    <property type="evidence" value="ECO:0007669"/>
    <property type="project" value="TreeGrafter"/>
</dbReference>
<accession>A0A246JTY5</accession>
<sequence>MKITPANDAVGALVDDVDIRSIGDADFKVLRQAFFDHGALFFRDQSLTPEDHIAFAGRWGPININRFFAPVEGYPQIAQVLKEADQTANIGGGWHTDHSYDQVPAMGSILYALETPPTGGDTMFAGMQAAYDGLPDAMKKRLDGLRARHGNAHVFGTASPYAAEVGSRFGNGESAVQEAVHPVVLAHPETGRKGLYVNPAFTLEIVGLAEKEGADLLAELYAHILQPQYHYRFAWQDASLAMWDNRSTWHYAINDYHGHRRHMHRITVEGVALAR</sequence>
<evidence type="ECO:0000256" key="1">
    <source>
        <dbReference type="ARBA" id="ARBA00005896"/>
    </source>
</evidence>
<evidence type="ECO:0000256" key="4">
    <source>
        <dbReference type="ARBA" id="ARBA00023002"/>
    </source>
</evidence>
<comment type="caution">
    <text evidence="7">The sequence shown here is derived from an EMBL/GenBank/DDBJ whole genome shotgun (WGS) entry which is preliminary data.</text>
</comment>
<keyword evidence="5" id="KW-0408">Iron</keyword>
<evidence type="ECO:0000259" key="6">
    <source>
        <dbReference type="Pfam" id="PF02668"/>
    </source>
</evidence>
<evidence type="ECO:0000313" key="8">
    <source>
        <dbReference type="Proteomes" id="UP000197097"/>
    </source>
</evidence>
<dbReference type="Pfam" id="PF02668">
    <property type="entry name" value="TauD"/>
    <property type="match status" value="1"/>
</dbReference>
<dbReference type="Gene3D" id="3.60.130.10">
    <property type="entry name" value="Clavaminate synthase-like"/>
    <property type="match status" value="1"/>
</dbReference>
<keyword evidence="2" id="KW-0479">Metal-binding</keyword>
<evidence type="ECO:0000256" key="2">
    <source>
        <dbReference type="ARBA" id="ARBA00022723"/>
    </source>
</evidence>
<keyword evidence="8" id="KW-1185">Reference proteome</keyword>